<dbReference type="AlphaFoldDB" id="A0A6I3KK58"/>
<dbReference type="SUPFAM" id="SSF53822">
    <property type="entry name" value="Periplasmic binding protein-like I"/>
    <property type="match status" value="1"/>
</dbReference>
<evidence type="ECO:0000256" key="2">
    <source>
        <dbReference type="ARBA" id="ARBA00022729"/>
    </source>
</evidence>
<gene>
    <name evidence="6" type="ORF">GIW81_07220</name>
</gene>
<feature type="signal peptide" evidence="4">
    <location>
        <begin position="1"/>
        <end position="34"/>
    </location>
</feature>
<dbReference type="InterPro" id="IPR028081">
    <property type="entry name" value="Leu-bd"/>
</dbReference>
<evidence type="ECO:0000256" key="3">
    <source>
        <dbReference type="ARBA" id="ARBA00022970"/>
    </source>
</evidence>
<dbReference type="PANTHER" id="PTHR30483">
    <property type="entry name" value="LEUCINE-SPECIFIC-BINDING PROTEIN"/>
    <property type="match status" value="1"/>
</dbReference>
<dbReference type="InterPro" id="IPR028082">
    <property type="entry name" value="Peripla_BP_I"/>
</dbReference>
<name>A0A6I3KK58_9HYPH</name>
<dbReference type="InterPro" id="IPR022478">
    <property type="entry name" value="ABC_transptr_sub-bd_PQQ"/>
</dbReference>
<dbReference type="InterPro" id="IPR051010">
    <property type="entry name" value="BCAA_transport"/>
</dbReference>
<evidence type="ECO:0000313" key="6">
    <source>
        <dbReference type="EMBL" id="MTD94127.1"/>
    </source>
</evidence>
<comment type="similarity">
    <text evidence="1">Belongs to the leucine-binding protein family.</text>
</comment>
<sequence length="427" mass="46966">MVIVPVSVPCVVRRAAGAACVVLLLVAAAARSVAEPKAAQPGDPPSLTTTIVYLTKDYQEPPPLSLVDKEVKDKGIQGARIALEEDNRTGRLLGQHYDLLEALLPANGSPVEKAKELLAQGHGIIVADLEAQDLLAVSDLPEAKNAVIFDVRTSDDLLRQEQCRANVFHIPPNWAMRADALAQYLVWKKWRRWVLIVGKSPADQGYAAAIRRAANRFGAKIVEERPYAFEAGQRRTDTGHQQIQTQMPMLTQGVPDYDIIIVADESDVFGDYVLFRSAEPRPVAGTHGLVAVAWHRSFEEYAGTQMQNRFERKAGRIMTERDYAAWLAVRIVGEAVTRTGSNSLDAVRAYILSDKFEVAGFKGQGMNFRHWDLQLRQPILLAGPRALVSISPQEGFLHPKFLTDTLGFDLPETKCKLPAAAATNGSK</sequence>
<dbReference type="CDD" id="cd06268">
    <property type="entry name" value="PBP1_ABC_transporter_LIVBP-like"/>
    <property type="match status" value="1"/>
</dbReference>
<dbReference type="Gene3D" id="3.40.50.2300">
    <property type="match status" value="2"/>
</dbReference>
<evidence type="ECO:0000259" key="5">
    <source>
        <dbReference type="Pfam" id="PF13458"/>
    </source>
</evidence>
<dbReference type="GO" id="GO:0006865">
    <property type="term" value="P:amino acid transport"/>
    <property type="evidence" value="ECO:0007669"/>
    <property type="project" value="UniProtKB-KW"/>
</dbReference>
<comment type="caution">
    <text evidence="6">The sequence shown here is derived from an EMBL/GenBank/DDBJ whole genome shotgun (WGS) entry which is preliminary data.</text>
</comment>
<dbReference type="Proteomes" id="UP000440694">
    <property type="component" value="Unassembled WGS sequence"/>
</dbReference>
<dbReference type="Pfam" id="PF13458">
    <property type="entry name" value="Peripla_BP_6"/>
    <property type="match status" value="1"/>
</dbReference>
<evidence type="ECO:0000256" key="1">
    <source>
        <dbReference type="ARBA" id="ARBA00010062"/>
    </source>
</evidence>
<reference evidence="6 7" key="1">
    <citation type="submission" date="2019-11" db="EMBL/GenBank/DDBJ databases">
        <title>Identification of a novel strain.</title>
        <authorList>
            <person name="Xu Q."/>
            <person name="Wang G."/>
        </authorList>
    </citation>
    <scope>NUCLEOTIDE SEQUENCE [LARGE SCALE GENOMIC DNA]</scope>
    <source>
        <strain evidence="7">xq</strain>
    </source>
</reference>
<evidence type="ECO:0000256" key="4">
    <source>
        <dbReference type="SAM" id="SignalP"/>
    </source>
</evidence>
<keyword evidence="3" id="KW-0029">Amino-acid transport</keyword>
<proteinExistence type="inferred from homology"/>
<accession>A0A6I3KK58</accession>
<evidence type="ECO:0000313" key="7">
    <source>
        <dbReference type="Proteomes" id="UP000440694"/>
    </source>
</evidence>
<dbReference type="NCBIfam" id="TIGR03863">
    <property type="entry name" value="PQQ_ABC_bind"/>
    <property type="match status" value="1"/>
</dbReference>
<protein>
    <submittedName>
        <fullName evidence="6">ABC transporter substrate-binding protein</fullName>
    </submittedName>
</protein>
<dbReference type="PANTHER" id="PTHR30483:SF6">
    <property type="entry name" value="PERIPLASMIC BINDING PROTEIN OF ABC TRANSPORTER FOR NATURAL AMINO ACIDS"/>
    <property type="match status" value="1"/>
</dbReference>
<feature type="chain" id="PRO_5026053535" evidence="4">
    <location>
        <begin position="35"/>
        <end position="427"/>
    </location>
</feature>
<feature type="domain" description="Leucine-binding protein" evidence="5">
    <location>
        <begin position="77"/>
        <end position="231"/>
    </location>
</feature>
<keyword evidence="7" id="KW-1185">Reference proteome</keyword>
<keyword evidence="2 4" id="KW-0732">Signal</keyword>
<organism evidence="6 7">
    <name type="scientific">Hyphomicrobium album</name>
    <dbReference type="NCBI Taxonomy" id="2665159"/>
    <lineage>
        <taxon>Bacteria</taxon>
        <taxon>Pseudomonadati</taxon>
        <taxon>Pseudomonadota</taxon>
        <taxon>Alphaproteobacteria</taxon>
        <taxon>Hyphomicrobiales</taxon>
        <taxon>Hyphomicrobiaceae</taxon>
        <taxon>Hyphomicrobium</taxon>
    </lineage>
</organism>
<keyword evidence="3" id="KW-0813">Transport</keyword>
<dbReference type="EMBL" id="WMBQ01000001">
    <property type="protein sequence ID" value="MTD94127.1"/>
    <property type="molecule type" value="Genomic_DNA"/>
</dbReference>